<dbReference type="EMBL" id="LXQA010122223">
    <property type="protein sequence ID" value="MCI20893.1"/>
    <property type="molecule type" value="Genomic_DNA"/>
</dbReference>
<reference evidence="2 3" key="1">
    <citation type="journal article" date="2018" name="Front. Plant Sci.">
        <title>Red Clover (Trifolium pratense) and Zigzag Clover (T. medium) - A Picture of Genomic Similarities and Differences.</title>
        <authorList>
            <person name="Dluhosova J."/>
            <person name="Istvanek J."/>
            <person name="Nedelnik J."/>
            <person name="Repkova J."/>
        </authorList>
    </citation>
    <scope>NUCLEOTIDE SEQUENCE [LARGE SCALE GENOMIC DNA]</scope>
    <source>
        <strain evidence="3">cv. 10/8</strain>
        <tissue evidence="2">Leaf</tissue>
    </source>
</reference>
<evidence type="ECO:0000256" key="1">
    <source>
        <dbReference type="SAM" id="MobiDB-lite"/>
    </source>
</evidence>
<sequence length="92" mass="10183">WGGGGSGGEWSGSERGSAAMEVEVEKREERDGKRLGRHWRSLELYAMLEEEEEPEVLPAPSMISAEFSREDNSYIAATTIGRELEAPDVTPE</sequence>
<feature type="non-terminal residue" evidence="2">
    <location>
        <position position="1"/>
    </location>
</feature>
<dbReference type="AlphaFoldDB" id="A0A392Q925"/>
<protein>
    <submittedName>
        <fullName evidence="2">Uncharacterized protein</fullName>
    </submittedName>
</protein>
<accession>A0A392Q925</accession>
<feature type="compositionally biased region" description="Gly residues" evidence="1">
    <location>
        <begin position="1"/>
        <end position="10"/>
    </location>
</feature>
<feature type="compositionally biased region" description="Basic and acidic residues" evidence="1">
    <location>
        <begin position="23"/>
        <end position="33"/>
    </location>
</feature>
<evidence type="ECO:0000313" key="3">
    <source>
        <dbReference type="Proteomes" id="UP000265520"/>
    </source>
</evidence>
<feature type="region of interest" description="Disordered" evidence="1">
    <location>
        <begin position="1"/>
        <end position="33"/>
    </location>
</feature>
<name>A0A392Q925_9FABA</name>
<organism evidence="2 3">
    <name type="scientific">Trifolium medium</name>
    <dbReference type="NCBI Taxonomy" id="97028"/>
    <lineage>
        <taxon>Eukaryota</taxon>
        <taxon>Viridiplantae</taxon>
        <taxon>Streptophyta</taxon>
        <taxon>Embryophyta</taxon>
        <taxon>Tracheophyta</taxon>
        <taxon>Spermatophyta</taxon>
        <taxon>Magnoliopsida</taxon>
        <taxon>eudicotyledons</taxon>
        <taxon>Gunneridae</taxon>
        <taxon>Pentapetalae</taxon>
        <taxon>rosids</taxon>
        <taxon>fabids</taxon>
        <taxon>Fabales</taxon>
        <taxon>Fabaceae</taxon>
        <taxon>Papilionoideae</taxon>
        <taxon>50 kb inversion clade</taxon>
        <taxon>NPAAA clade</taxon>
        <taxon>Hologalegina</taxon>
        <taxon>IRL clade</taxon>
        <taxon>Trifolieae</taxon>
        <taxon>Trifolium</taxon>
    </lineage>
</organism>
<dbReference type="Proteomes" id="UP000265520">
    <property type="component" value="Unassembled WGS sequence"/>
</dbReference>
<comment type="caution">
    <text evidence="2">The sequence shown here is derived from an EMBL/GenBank/DDBJ whole genome shotgun (WGS) entry which is preliminary data.</text>
</comment>
<proteinExistence type="predicted"/>
<evidence type="ECO:0000313" key="2">
    <source>
        <dbReference type="EMBL" id="MCI20893.1"/>
    </source>
</evidence>
<keyword evidence="3" id="KW-1185">Reference proteome</keyword>